<comment type="caution">
    <text evidence="2">The sequence shown here is derived from an EMBL/GenBank/DDBJ whole genome shotgun (WGS) entry which is preliminary data.</text>
</comment>
<evidence type="ECO:0000256" key="1">
    <source>
        <dbReference type="SAM" id="MobiDB-lite"/>
    </source>
</evidence>
<name>X1JLZ8_9ZZZZ</name>
<proteinExistence type="predicted"/>
<evidence type="ECO:0000313" key="2">
    <source>
        <dbReference type="EMBL" id="GAH95092.1"/>
    </source>
</evidence>
<organism evidence="2">
    <name type="scientific">marine sediment metagenome</name>
    <dbReference type="NCBI Taxonomy" id="412755"/>
    <lineage>
        <taxon>unclassified sequences</taxon>
        <taxon>metagenomes</taxon>
        <taxon>ecological metagenomes</taxon>
    </lineage>
</organism>
<dbReference type="AlphaFoldDB" id="X1JLZ8"/>
<feature type="non-terminal residue" evidence="2">
    <location>
        <position position="1"/>
    </location>
</feature>
<feature type="compositionally biased region" description="Basic and acidic residues" evidence="1">
    <location>
        <begin position="1"/>
        <end position="13"/>
    </location>
</feature>
<accession>X1JLZ8</accession>
<reference evidence="2" key="1">
    <citation type="journal article" date="2014" name="Front. Microbiol.">
        <title>High frequency of phylogenetically diverse reductive dehalogenase-homologous genes in deep subseafloor sedimentary metagenomes.</title>
        <authorList>
            <person name="Kawai M."/>
            <person name="Futagami T."/>
            <person name="Toyoda A."/>
            <person name="Takaki Y."/>
            <person name="Nishi S."/>
            <person name="Hori S."/>
            <person name="Arai W."/>
            <person name="Tsubouchi T."/>
            <person name="Morono Y."/>
            <person name="Uchiyama I."/>
            <person name="Ito T."/>
            <person name="Fujiyama A."/>
            <person name="Inagaki F."/>
            <person name="Takami H."/>
        </authorList>
    </citation>
    <scope>NUCLEOTIDE SEQUENCE</scope>
    <source>
        <strain evidence="2">Expedition CK06-06</strain>
    </source>
</reference>
<gene>
    <name evidence="2" type="ORF">S03H2_71865</name>
</gene>
<sequence length="36" mass="4259">DINEKSNPRRKEEEENENPKNFGKSEQILIKSITRS</sequence>
<feature type="region of interest" description="Disordered" evidence="1">
    <location>
        <begin position="1"/>
        <end position="36"/>
    </location>
</feature>
<protein>
    <submittedName>
        <fullName evidence="2">Uncharacterized protein</fullName>
    </submittedName>
</protein>
<dbReference type="EMBL" id="BARU01048296">
    <property type="protein sequence ID" value="GAH95092.1"/>
    <property type="molecule type" value="Genomic_DNA"/>
</dbReference>